<dbReference type="InterPro" id="IPR022383">
    <property type="entry name" value="Lactate/malate_DH_C"/>
</dbReference>
<dbReference type="Pfam" id="PF02866">
    <property type="entry name" value="Ldh_1_C"/>
    <property type="match status" value="1"/>
</dbReference>
<feature type="active site" description="Proton acceptor" evidence="7 8">
    <location>
        <position position="179"/>
    </location>
</feature>
<keyword evidence="4 7" id="KW-0560">Oxidoreductase</keyword>
<feature type="binding site" evidence="7 9">
    <location>
        <begin position="121"/>
        <end position="123"/>
    </location>
    <ligand>
        <name>NAD(+)</name>
        <dbReference type="ChEBI" id="CHEBI:57540"/>
    </ligand>
</feature>
<comment type="function">
    <text evidence="7">Catalyzes the conversion of lactate to pyruvate.</text>
</comment>
<comment type="pathway">
    <text evidence="1 7">Fermentation; pyruvate fermentation to lactate; (S)-lactate from pyruvate: step 1/1.</text>
</comment>
<comment type="similarity">
    <text evidence="2 7">Belongs to the LDH/MDH superfamily. LDH family.</text>
</comment>
<evidence type="ECO:0000259" key="10">
    <source>
        <dbReference type="Pfam" id="PF00056"/>
    </source>
</evidence>
<keyword evidence="5 7" id="KW-0520">NAD</keyword>
<dbReference type="EC" id="1.1.1.27" evidence="3 7"/>
<keyword evidence="7" id="KW-0021">Allosteric enzyme</keyword>
<keyword evidence="7" id="KW-0597">Phosphoprotein</keyword>
<dbReference type="PANTHER" id="PTHR43128:SF16">
    <property type="entry name" value="L-LACTATE DEHYDROGENASE"/>
    <property type="match status" value="1"/>
</dbReference>
<comment type="activity regulation">
    <text evidence="7">Allosterically activated by fructose 1,6-bisphosphate (FBP).</text>
</comment>
<feature type="binding site" evidence="7">
    <location>
        <position position="172"/>
    </location>
    <ligand>
        <name>beta-D-fructose 1,6-bisphosphate</name>
        <dbReference type="ChEBI" id="CHEBI:32966"/>
        <note>allosteric activator</note>
    </ligand>
</feature>
<evidence type="ECO:0000313" key="13">
    <source>
        <dbReference type="Proteomes" id="UP000654279"/>
    </source>
</evidence>
<dbReference type="Proteomes" id="UP000654279">
    <property type="component" value="Unassembled WGS sequence"/>
</dbReference>
<evidence type="ECO:0000256" key="1">
    <source>
        <dbReference type="ARBA" id="ARBA00004843"/>
    </source>
</evidence>
<comment type="caution">
    <text evidence="7">Lacks conserved residue(s) required for the propagation of feature annotation.</text>
</comment>
<evidence type="ECO:0000256" key="6">
    <source>
        <dbReference type="ARBA" id="ARBA00049258"/>
    </source>
</evidence>
<dbReference type="GO" id="GO:0006096">
    <property type="term" value="P:glycolytic process"/>
    <property type="evidence" value="ECO:0007669"/>
    <property type="project" value="UniProtKB-UniRule"/>
</dbReference>
<feature type="binding site" evidence="9">
    <location>
        <position position="98"/>
    </location>
    <ligand>
        <name>NAD(+)</name>
        <dbReference type="ChEBI" id="CHEBI:57540"/>
    </ligand>
</feature>
<keyword evidence="7" id="KW-0963">Cytoplasm</keyword>
<dbReference type="InterPro" id="IPR001236">
    <property type="entry name" value="Lactate/malate_DH_N"/>
</dbReference>
<dbReference type="SUPFAM" id="SSF51735">
    <property type="entry name" value="NAD(P)-binding Rossmann-fold domains"/>
    <property type="match status" value="1"/>
</dbReference>
<keyword evidence="13" id="KW-1185">Reference proteome</keyword>
<dbReference type="Pfam" id="PF00056">
    <property type="entry name" value="Ldh_1_N"/>
    <property type="match status" value="1"/>
</dbReference>
<comment type="caution">
    <text evidence="12">The sequence shown here is derived from an EMBL/GenBank/DDBJ whole genome shotgun (WGS) entry which is preliminary data.</text>
</comment>
<feature type="binding site" evidence="9">
    <location>
        <begin position="13"/>
        <end position="18"/>
    </location>
    <ligand>
        <name>NAD(+)</name>
        <dbReference type="ChEBI" id="CHEBI:57540"/>
    </ligand>
</feature>
<evidence type="ECO:0000256" key="7">
    <source>
        <dbReference type="HAMAP-Rule" id="MF_00488"/>
    </source>
</evidence>
<evidence type="ECO:0000256" key="8">
    <source>
        <dbReference type="PIRSR" id="PIRSR000102-1"/>
    </source>
</evidence>
<evidence type="ECO:0000256" key="4">
    <source>
        <dbReference type="ARBA" id="ARBA00023002"/>
    </source>
</evidence>
<dbReference type="InterPro" id="IPR001557">
    <property type="entry name" value="L-lactate/malate_DH"/>
</dbReference>
<proteinExistence type="inferred from homology"/>
<feature type="binding site" evidence="7">
    <location>
        <begin position="123"/>
        <end position="126"/>
    </location>
    <ligand>
        <name>substrate</name>
    </ligand>
</feature>
<dbReference type="GO" id="GO:0006089">
    <property type="term" value="P:lactate metabolic process"/>
    <property type="evidence" value="ECO:0007669"/>
    <property type="project" value="TreeGrafter"/>
</dbReference>
<feature type="binding site" evidence="7">
    <location>
        <position position="43"/>
    </location>
    <ligand>
        <name>NAD(+)</name>
        <dbReference type="ChEBI" id="CHEBI:57540"/>
    </ligand>
</feature>
<organism evidence="12 13">
    <name type="scientific">Luoshenia tenuis</name>
    <dbReference type="NCBI Taxonomy" id="2763654"/>
    <lineage>
        <taxon>Bacteria</taxon>
        <taxon>Bacillati</taxon>
        <taxon>Bacillota</taxon>
        <taxon>Clostridia</taxon>
        <taxon>Christensenellales</taxon>
        <taxon>Christensenellaceae</taxon>
        <taxon>Luoshenia</taxon>
    </lineage>
</organism>
<gene>
    <name evidence="7" type="primary">ldh</name>
    <name evidence="12" type="ORF">H8699_08295</name>
</gene>
<dbReference type="InterPro" id="IPR011304">
    <property type="entry name" value="L-lactate_DH"/>
</dbReference>
<reference evidence="12" key="1">
    <citation type="submission" date="2020-08" db="EMBL/GenBank/DDBJ databases">
        <title>Genome public.</title>
        <authorList>
            <person name="Liu C."/>
            <person name="Sun Q."/>
        </authorList>
    </citation>
    <scope>NUCLEOTIDE SEQUENCE</scope>
    <source>
        <strain evidence="12">NSJ-44</strain>
    </source>
</reference>
<feature type="binding site" evidence="7">
    <location>
        <position position="17"/>
    </location>
    <ligand>
        <name>NAD(+)</name>
        <dbReference type="ChEBI" id="CHEBI:57540"/>
    </ligand>
</feature>
<feature type="domain" description="Lactate/malate dehydrogenase C-terminal" evidence="11">
    <location>
        <begin position="149"/>
        <end position="317"/>
    </location>
</feature>
<dbReference type="SUPFAM" id="SSF56327">
    <property type="entry name" value="LDH C-terminal domain-like"/>
    <property type="match status" value="1"/>
</dbReference>
<evidence type="ECO:0000313" key="12">
    <source>
        <dbReference type="EMBL" id="MBC8529424.1"/>
    </source>
</evidence>
<comment type="subunit">
    <text evidence="7">Homotetramer.</text>
</comment>
<dbReference type="InterPro" id="IPR018177">
    <property type="entry name" value="L-lactate_DH_AS"/>
</dbReference>
<dbReference type="GO" id="GO:0005737">
    <property type="term" value="C:cytoplasm"/>
    <property type="evidence" value="ECO:0007669"/>
    <property type="project" value="UniProtKB-SubCell"/>
</dbReference>
<feature type="binding site" evidence="7">
    <location>
        <position position="157"/>
    </location>
    <ligand>
        <name>beta-D-fructose 1,6-bisphosphate</name>
        <dbReference type="ChEBI" id="CHEBI:32966"/>
        <note>allosteric activator</note>
    </ligand>
</feature>
<dbReference type="PANTHER" id="PTHR43128">
    <property type="entry name" value="L-2-HYDROXYCARBOXYLATE DEHYDROGENASE (NAD(P)(+))"/>
    <property type="match status" value="1"/>
</dbReference>
<protein>
    <recommendedName>
        <fullName evidence="3 7">L-lactate dehydrogenase</fullName>
        <shortName evidence="7">L-LDH</shortName>
        <ecNumber evidence="3 7">1.1.1.27</ecNumber>
    </recommendedName>
</protein>
<dbReference type="GO" id="GO:0004459">
    <property type="term" value="F:L-lactate dehydrogenase (NAD+) activity"/>
    <property type="evidence" value="ECO:0007669"/>
    <property type="project" value="UniProtKB-UniRule"/>
</dbReference>
<comment type="catalytic activity">
    <reaction evidence="6 7">
        <text>(S)-lactate + NAD(+) = pyruvate + NADH + H(+)</text>
        <dbReference type="Rhea" id="RHEA:23444"/>
        <dbReference type="ChEBI" id="CHEBI:15361"/>
        <dbReference type="ChEBI" id="CHEBI:15378"/>
        <dbReference type="ChEBI" id="CHEBI:16651"/>
        <dbReference type="ChEBI" id="CHEBI:57540"/>
        <dbReference type="ChEBI" id="CHEBI:57945"/>
        <dbReference type="EC" id="1.1.1.27"/>
    </reaction>
</comment>
<dbReference type="Gene3D" id="3.40.50.720">
    <property type="entry name" value="NAD(P)-binding Rossmann-like Domain"/>
    <property type="match status" value="1"/>
</dbReference>
<feature type="modified residue" description="Phosphotyrosine" evidence="7">
    <location>
        <position position="228"/>
    </location>
</feature>
<feature type="binding site" evidence="7">
    <location>
        <begin position="152"/>
        <end position="155"/>
    </location>
    <ligand>
        <name>substrate</name>
    </ligand>
</feature>
<dbReference type="NCBIfam" id="NF000824">
    <property type="entry name" value="PRK00066.1"/>
    <property type="match status" value="1"/>
</dbReference>
<feature type="domain" description="Lactate/malate dehydrogenase N-terminal" evidence="10">
    <location>
        <begin position="8"/>
        <end position="133"/>
    </location>
</feature>
<dbReference type="PIRSF" id="PIRSF000102">
    <property type="entry name" value="Lac_mal_DH"/>
    <property type="match status" value="1"/>
</dbReference>
<comment type="subcellular location">
    <subcellularLocation>
        <location evidence="7">Cytoplasm</location>
    </subcellularLocation>
</comment>
<feature type="binding site" evidence="7">
    <location>
        <position position="68"/>
    </location>
    <ligand>
        <name>NAD(+)</name>
        <dbReference type="ChEBI" id="CHEBI:57540"/>
    </ligand>
</feature>
<dbReference type="InterPro" id="IPR015955">
    <property type="entry name" value="Lactate_DH/Glyco_Ohase_4_C"/>
</dbReference>
<evidence type="ECO:0000259" key="11">
    <source>
        <dbReference type="Pfam" id="PF02866"/>
    </source>
</evidence>
<feature type="binding site" evidence="7 9">
    <location>
        <position position="38"/>
    </location>
    <ligand>
        <name>NAD(+)</name>
        <dbReference type="ChEBI" id="CHEBI:57540"/>
    </ligand>
</feature>
<dbReference type="NCBIfam" id="TIGR01771">
    <property type="entry name" value="L-LDH-NAD"/>
    <property type="match status" value="1"/>
</dbReference>
<sequence length="320" mass="34367">MSVLQHDKIAIVGTGLVGATCAFTLADSGLASELVLVDVNKARAEGEAMDIAHGAAFMPPVQVRSGDYEDCAGAALVILAAGVNQKEGETRLDLMNRNMAIYRQIIPILEEQCPDAVFLIVANPVDLLTHISAIMLDHLPSGRVIGSGTVLDTSRYRLLLSQHTGIDPRNIHGYILGEHGDSEFAAWTLTSVAGMDLMDFCHQCGACDRHLSDVVRSEIYQDVRDAAYNVISRKGATYYAVALAVRRIAEAILRDEKAVLTVSTHVQGYLDLPDVSLSLPCVVGKGGVERVLPVALSGEEMLLLHASANKLRAALDELNL</sequence>
<dbReference type="PRINTS" id="PR00086">
    <property type="entry name" value="LLDHDRGNASE"/>
</dbReference>
<evidence type="ECO:0000256" key="2">
    <source>
        <dbReference type="ARBA" id="ARBA00006054"/>
    </source>
</evidence>
<evidence type="ECO:0000256" key="9">
    <source>
        <dbReference type="PIRSR" id="PIRSR000102-3"/>
    </source>
</evidence>
<feature type="binding site" evidence="7">
    <location>
        <position position="237"/>
    </location>
    <ligand>
        <name>substrate</name>
    </ligand>
</feature>
<evidence type="ECO:0000256" key="3">
    <source>
        <dbReference type="ARBA" id="ARBA00012967"/>
    </source>
</evidence>
<dbReference type="PROSITE" id="PS00064">
    <property type="entry name" value="L_LDH"/>
    <property type="match status" value="1"/>
</dbReference>
<dbReference type="AlphaFoldDB" id="A0A926D1V8"/>
<feature type="binding site" evidence="7">
    <location>
        <position position="85"/>
    </location>
    <ligand>
        <name>substrate</name>
    </ligand>
</feature>
<evidence type="ECO:0000256" key="5">
    <source>
        <dbReference type="ARBA" id="ARBA00023027"/>
    </source>
</evidence>
<dbReference type="InterPro" id="IPR036291">
    <property type="entry name" value="NAD(P)-bd_dom_sf"/>
</dbReference>
<dbReference type="HAMAP" id="MF_00488">
    <property type="entry name" value="Lactate_dehydrog"/>
    <property type="match status" value="1"/>
</dbReference>
<dbReference type="EMBL" id="JACRSO010000003">
    <property type="protein sequence ID" value="MBC8529424.1"/>
    <property type="molecule type" value="Genomic_DNA"/>
</dbReference>
<feature type="binding site" evidence="7">
    <location>
        <position position="147"/>
    </location>
    <ligand>
        <name>NAD(+)</name>
        <dbReference type="ChEBI" id="CHEBI:57540"/>
    </ligand>
</feature>
<feature type="binding site" evidence="7">
    <location>
        <position position="91"/>
    </location>
    <ligand>
        <name>substrate</name>
    </ligand>
</feature>
<feature type="binding site" evidence="7">
    <location>
        <begin position="82"/>
        <end position="83"/>
    </location>
    <ligand>
        <name>NAD(+)</name>
        <dbReference type="ChEBI" id="CHEBI:57540"/>
    </ligand>
</feature>
<accession>A0A926D1V8</accession>
<dbReference type="CDD" id="cd05292">
    <property type="entry name" value="LDH_2"/>
    <property type="match status" value="1"/>
</dbReference>
<dbReference type="Gene3D" id="3.90.110.10">
    <property type="entry name" value="Lactate dehydrogenase/glycoside hydrolase, family 4, C-terminal"/>
    <property type="match status" value="1"/>
</dbReference>
<dbReference type="RefSeq" id="WP_249285270.1">
    <property type="nucleotide sequence ID" value="NZ_JACRSO010000003.1"/>
</dbReference>
<name>A0A926D1V8_9FIRM</name>